<keyword evidence="2" id="KW-1185">Reference proteome</keyword>
<evidence type="ECO:0000313" key="2">
    <source>
        <dbReference type="Proteomes" id="UP000069205"/>
    </source>
</evidence>
<reference evidence="1 2" key="1">
    <citation type="journal article" date="2015" name="Proc. Natl. Acad. Sci. U.S.A.">
        <title>Expanded metabolic versatility of ubiquitous nitrite-oxidizing bacteria from the genus Nitrospira.</title>
        <authorList>
            <person name="Koch H."/>
            <person name="Lucker S."/>
            <person name="Albertsen M."/>
            <person name="Kitzinger K."/>
            <person name="Herbold C."/>
            <person name="Spieck E."/>
            <person name="Nielsen P.H."/>
            <person name="Wagner M."/>
            <person name="Daims H."/>
        </authorList>
    </citation>
    <scope>NUCLEOTIDE SEQUENCE [LARGE SCALE GENOMIC DNA]</scope>
    <source>
        <strain evidence="1 2">NSP M-1</strain>
    </source>
</reference>
<name>A0A0K2GG82_NITMO</name>
<dbReference type="STRING" id="42253.NITMOv2_3242"/>
<gene>
    <name evidence="1" type="ORF">NITMOv2_3242</name>
</gene>
<proteinExistence type="predicted"/>
<evidence type="ECO:0000313" key="1">
    <source>
        <dbReference type="EMBL" id="ALA59637.1"/>
    </source>
</evidence>
<protein>
    <submittedName>
        <fullName evidence="1">Uncharacterized protein</fullName>
    </submittedName>
</protein>
<dbReference type="AlphaFoldDB" id="A0A0K2GG82"/>
<sequence length="103" mass="11512">MPSSSSVRRAKLSACWAPRPRIASCRRRSDRFIVFRPAIEVKRAYPKRAPAVKGWRRAVLRLGQIVPFGPLAKSDSVAEPRGTSLAQIDSTVKEIDPCWFSSC</sequence>
<dbReference type="KEGG" id="nmv:NITMOv2_3242"/>
<dbReference type="Proteomes" id="UP000069205">
    <property type="component" value="Chromosome"/>
</dbReference>
<accession>A0A0K2GG82</accession>
<dbReference type="EMBL" id="CP011801">
    <property type="protein sequence ID" value="ALA59637.1"/>
    <property type="molecule type" value="Genomic_DNA"/>
</dbReference>
<organism evidence="1 2">
    <name type="scientific">Nitrospira moscoviensis</name>
    <dbReference type="NCBI Taxonomy" id="42253"/>
    <lineage>
        <taxon>Bacteria</taxon>
        <taxon>Pseudomonadati</taxon>
        <taxon>Nitrospirota</taxon>
        <taxon>Nitrospiria</taxon>
        <taxon>Nitrospirales</taxon>
        <taxon>Nitrospiraceae</taxon>
        <taxon>Nitrospira</taxon>
    </lineage>
</organism>